<dbReference type="GO" id="GO:0042121">
    <property type="term" value="P:alginic acid biosynthetic process"/>
    <property type="evidence" value="ECO:0007669"/>
    <property type="project" value="InterPro"/>
</dbReference>
<evidence type="ECO:0000256" key="3">
    <source>
        <dbReference type="ARBA" id="ARBA00022475"/>
    </source>
</evidence>
<dbReference type="InterPro" id="IPR028362">
    <property type="entry name" value="AlgI"/>
</dbReference>
<accession>A0A9D1D7P5</accession>
<comment type="subcellular location">
    <subcellularLocation>
        <location evidence="1">Cell membrane</location>
        <topology evidence="1">Multi-pass membrane protein</topology>
    </subcellularLocation>
</comment>
<gene>
    <name evidence="11" type="ORF">IAA70_01550</name>
</gene>
<dbReference type="PIRSF" id="PIRSF016636">
    <property type="entry name" value="AlgI_DltB"/>
    <property type="match status" value="1"/>
</dbReference>
<dbReference type="GO" id="GO:0005886">
    <property type="term" value="C:plasma membrane"/>
    <property type="evidence" value="ECO:0007669"/>
    <property type="project" value="UniProtKB-SubCell"/>
</dbReference>
<name>A0A9D1D7P5_9FIRM</name>
<feature type="transmembrane region" description="Helical" evidence="10">
    <location>
        <begin position="379"/>
        <end position="400"/>
    </location>
</feature>
<dbReference type="EMBL" id="DVGD01000045">
    <property type="protein sequence ID" value="HIR09069.1"/>
    <property type="molecule type" value="Genomic_DNA"/>
</dbReference>
<dbReference type="Proteomes" id="UP000824258">
    <property type="component" value="Unassembled WGS sequence"/>
</dbReference>
<dbReference type="AlphaFoldDB" id="A0A9D1D7P5"/>
<feature type="transmembrane region" description="Helical" evidence="10">
    <location>
        <begin position="351"/>
        <end position="370"/>
    </location>
</feature>
<evidence type="ECO:0000256" key="1">
    <source>
        <dbReference type="ARBA" id="ARBA00004651"/>
    </source>
</evidence>
<keyword evidence="4 9" id="KW-0808">Transferase</keyword>
<evidence type="ECO:0000256" key="6">
    <source>
        <dbReference type="ARBA" id="ARBA00022989"/>
    </source>
</evidence>
<dbReference type="Pfam" id="PF03062">
    <property type="entry name" value="MBOAT"/>
    <property type="match status" value="1"/>
</dbReference>
<evidence type="ECO:0000256" key="2">
    <source>
        <dbReference type="ARBA" id="ARBA00010323"/>
    </source>
</evidence>
<keyword evidence="7 9" id="KW-0472">Membrane</keyword>
<dbReference type="InterPro" id="IPR051085">
    <property type="entry name" value="MB_O-acyltransferase"/>
</dbReference>
<evidence type="ECO:0000256" key="8">
    <source>
        <dbReference type="ARBA" id="ARBA00023315"/>
    </source>
</evidence>
<keyword evidence="6 10" id="KW-1133">Transmembrane helix</keyword>
<dbReference type="PIRSF" id="PIRSF500217">
    <property type="entry name" value="AlgI"/>
    <property type="match status" value="1"/>
</dbReference>
<dbReference type="GO" id="GO:0016746">
    <property type="term" value="F:acyltransferase activity"/>
    <property type="evidence" value="ECO:0007669"/>
    <property type="project" value="UniProtKB-KW"/>
</dbReference>
<dbReference type="PANTHER" id="PTHR13285">
    <property type="entry name" value="ACYLTRANSFERASE"/>
    <property type="match status" value="1"/>
</dbReference>
<feature type="transmembrane region" description="Helical" evidence="10">
    <location>
        <begin position="304"/>
        <end position="331"/>
    </location>
</feature>
<keyword evidence="5 10" id="KW-0812">Transmembrane</keyword>
<evidence type="ECO:0000256" key="5">
    <source>
        <dbReference type="ARBA" id="ARBA00022692"/>
    </source>
</evidence>
<keyword evidence="3 9" id="KW-1003">Cell membrane</keyword>
<feature type="transmembrane region" description="Helical" evidence="10">
    <location>
        <begin position="117"/>
        <end position="139"/>
    </location>
</feature>
<feature type="transmembrane region" description="Helical" evidence="10">
    <location>
        <begin position="406"/>
        <end position="429"/>
    </location>
</feature>
<sequence>MVFSSLIFLFLFLPACLICYFLVPGLKAKNLVLVVFSLVFYAWGEPFYVLLLLASAAMNYFAGLLMGGCRRRGKSLKPVLVGAVAINLLALGVFKYAALAVTTLNELSGLALPVPQIALPIGISFYTFQAMSYVVDVYRDEVGVQRSYGKFLLYISLFPQLIAGPIVRYSDIEAQLEDRHASREDMFYGLIRFAVGLGKKILIADHCYTVVTQMLDGSLSSATTLGTWLGILMFTFQIYFDFSGYSDMAIGLGRIFGFKYMENFNLPYAARSITDFWRRWHMSLSSFFRDYVYIPLGGNRRHRWFNLFVTWCLTGLWHGASWNFLLWGFYFFVLLSIEKPLLKKLRRWPNVVRSLLTMFLVVIGWTIFYFTDFARLGQAFAVMFGFAGSGFVSGQVRILLLNNLPLLLLCILGSSILPRAIGNYFGVLCARRPGDGNGRQLVFVTVSYVFSVALIALSTVSLVGSGFSAFLYYRF</sequence>
<feature type="transmembrane region" description="Helical" evidence="10">
    <location>
        <begin position="441"/>
        <end position="473"/>
    </location>
</feature>
<evidence type="ECO:0000256" key="7">
    <source>
        <dbReference type="ARBA" id="ARBA00023136"/>
    </source>
</evidence>
<reference evidence="11" key="2">
    <citation type="journal article" date="2021" name="PeerJ">
        <title>Extensive microbial diversity within the chicken gut microbiome revealed by metagenomics and culture.</title>
        <authorList>
            <person name="Gilroy R."/>
            <person name="Ravi A."/>
            <person name="Getino M."/>
            <person name="Pursley I."/>
            <person name="Horton D.L."/>
            <person name="Alikhan N.F."/>
            <person name="Baker D."/>
            <person name="Gharbi K."/>
            <person name="Hall N."/>
            <person name="Watson M."/>
            <person name="Adriaenssens E.M."/>
            <person name="Foster-Nyarko E."/>
            <person name="Jarju S."/>
            <person name="Secka A."/>
            <person name="Antonio M."/>
            <person name="Oren A."/>
            <person name="Chaudhuri R.R."/>
            <person name="La Ragione R."/>
            <person name="Hildebrand F."/>
            <person name="Pallen M.J."/>
        </authorList>
    </citation>
    <scope>NUCLEOTIDE SEQUENCE</scope>
    <source>
        <strain evidence="11">ChiHjej9B8-7071</strain>
    </source>
</reference>
<protein>
    <submittedName>
        <fullName evidence="11">MBOAT family protein</fullName>
    </submittedName>
</protein>
<organism evidence="11 12">
    <name type="scientific">Candidatus Avoscillospira stercoripullorum</name>
    <dbReference type="NCBI Taxonomy" id="2840709"/>
    <lineage>
        <taxon>Bacteria</taxon>
        <taxon>Bacillati</taxon>
        <taxon>Bacillota</taxon>
        <taxon>Clostridia</taxon>
        <taxon>Eubacteriales</taxon>
        <taxon>Oscillospiraceae</taxon>
        <taxon>Oscillospiraceae incertae sedis</taxon>
        <taxon>Candidatus Avoscillospira</taxon>
    </lineage>
</organism>
<feature type="transmembrane region" description="Helical" evidence="10">
    <location>
        <begin position="79"/>
        <end position="97"/>
    </location>
</feature>
<reference evidence="11" key="1">
    <citation type="submission" date="2020-10" db="EMBL/GenBank/DDBJ databases">
        <authorList>
            <person name="Gilroy R."/>
        </authorList>
    </citation>
    <scope>NUCLEOTIDE SEQUENCE</scope>
    <source>
        <strain evidence="11">ChiHjej9B8-7071</strain>
    </source>
</reference>
<comment type="similarity">
    <text evidence="2 9">Belongs to the membrane-bound acyltransferase family.</text>
</comment>
<feature type="transmembrane region" description="Helical" evidence="10">
    <location>
        <begin position="219"/>
        <end position="240"/>
    </location>
</feature>
<evidence type="ECO:0000256" key="9">
    <source>
        <dbReference type="PIRNR" id="PIRNR016636"/>
    </source>
</evidence>
<evidence type="ECO:0000256" key="4">
    <source>
        <dbReference type="ARBA" id="ARBA00022679"/>
    </source>
</evidence>
<evidence type="ECO:0000313" key="12">
    <source>
        <dbReference type="Proteomes" id="UP000824258"/>
    </source>
</evidence>
<keyword evidence="8 9" id="KW-0012">Acyltransferase</keyword>
<dbReference type="InterPro" id="IPR004299">
    <property type="entry name" value="MBOAT_fam"/>
</dbReference>
<feature type="transmembrane region" description="Helical" evidence="10">
    <location>
        <begin position="47"/>
        <end position="67"/>
    </location>
</feature>
<proteinExistence type="inferred from homology"/>
<dbReference type="InterPro" id="IPR024194">
    <property type="entry name" value="Ac/AlaTfrase_AlgI/DltB"/>
</dbReference>
<evidence type="ECO:0000256" key="10">
    <source>
        <dbReference type="SAM" id="Phobius"/>
    </source>
</evidence>
<evidence type="ECO:0000313" key="11">
    <source>
        <dbReference type="EMBL" id="HIR09069.1"/>
    </source>
</evidence>
<dbReference type="PANTHER" id="PTHR13285:SF23">
    <property type="entry name" value="TEICHOIC ACID D-ALANYLTRANSFERASE"/>
    <property type="match status" value="1"/>
</dbReference>
<comment type="caution">
    <text evidence="11">The sequence shown here is derived from an EMBL/GenBank/DDBJ whole genome shotgun (WGS) entry which is preliminary data.</text>
</comment>